<accession>A0ACC2X3P9</accession>
<keyword evidence="2" id="KW-1185">Reference proteome</keyword>
<name>A0ACC2X3P9_9TREE</name>
<dbReference type="Proteomes" id="UP001230649">
    <property type="component" value="Unassembled WGS sequence"/>
</dbReference>
<dbReference type="EMBL" id="JASBWS010000001">
    <property type="protein sequence ID" value="KAJ9117959.1"/>
    <property type="molecule type" value="Genomic_DNA"/>
</dbReference>
<evidence type="ECO:0000313" key="2">
    <source>
        <dbReference type="Proteomes" id="UP001230649"/>
    </source>
</evidence>
<comment type="caution">
    <text evidence="1">The sequence shown here is derived from an EMBL/GenBank/DDBJ whole genome shotgun (WGS) entry which is preliminary data.</text>
</comment>
<reference evidence="1" key="1">
    <citation type="submission" date="2023-04" db="EMBL/GenBank/DDBJ databases">
        <title>Draft Genome sequencing of Naganishia species isolated from polar environments using Oxford Nanopore Technology.</title>
        <authorList>
            <person name="Leo P."/>
            <person name="Venkateswaran K."/>
        </authorList>
    </citation>
    <scope>NUCLEOTIDE SEQUENCE</scope>
    <source>
        <strain evidence="1">MNA-CCFEE 5262</strain>
    </source>
</reference>
<evidence type="ECO:0000313" key="1">
    <source>
        <dbReference type="EMBL" id="KAJ9117959.1"/>
    </source>
</evidence>
<proteinExistence type="predicted"/>
<protein>
    <submittedName>
        <fullName evidence="1">Uncharacterized protein</fullName>
    </submittedName>
</protein>
<organism evidence="1 2">
    <name type="scientific">Naganishia adeliensis</name>
    <dbReference type="NCBI Taxonomy" id="92952"/>
    <lineage>
        <taxon>Eukaryota</taxon>
        <taxon>Fungi</taxon>
        <taxon>Dikarya</taxon>
        <taxon>Basidiomycota</taxon>
        <taxon>Agaricomycotina</taxon>
        <taxon>Tremellomycetes</taxon>
        <taxon>Filobasidiales</taxon>
        <taxon>Filobasidiaceae</taxon>
        <taxon>Naganishia</taxon>
    </lineage>
</organism>
<gene>
    <name evidence="1" type="ORF">QFC20_000240</name>
</gene>
<sequence length="550" mass="60312">MADQAYTCQRCKQSAEYLAATPPRRKSQRPLSIAIRYHRRHVLLSSQQNAYTKIYVVGSLPPEEQDDPSSSLTQLEKLGRIPALPESKAAYLSTLQKREQRRKDRHHPPQGRQHVGVGGHRHPAESFVLLSQSQIAPPASHDAAPGIHRSKTTLGIGSTSRPTKSSSGKQNITASLLSLLTSRTPHDHPLCADCAKALQDTLQSRLEDVQRERDAYISFERNFQDTKRRKEASSDGEKGEVYEGTAIPLRTSVYDTFSSAEFQQLKQYKARLETQNATLLARLAELEAESEAVAAEEREVDEEDARLAEEEREFLIAYQQVEQDIHGYEAQLATEKTLHLLATQTLQRLESANVYNDVFQIGHVPLNPGRSSSTATGQAGHTGQTVGTINGLRLGGRPVVEWAEINAALGLVALCIDRMAVKVGCTFETYASTDLSAARLLQNRRFNYALIGMLDCLRQLIAFGKARGRGWAGGGIEIQKDKIAGHSIKLSANMGMSALGLVGSVSGGSAASPSSTEAEESWTRALRAVLAVLKRILVIESEADRDERVG</sequence>